<sequence>MVRMSLYPSQPQTLTYLISRSFKYYGRIFKAIFPLILLIAIVKNAPIYLGGVPAERWIRLIVLFVIALLIVYLWSVALYRAHSIFAAAPVRLKPAFRVVYSKLSLIYAGFFILIIGICLLFFIGYLLSSLAARFFVHDPLVQALVLLLFAGLPITIFLVLFFPVWTLLVTKTLSVWRAFYQSAQWVGYRNWLRMFALYASYIFVFLFVSPATLHGKWLAQHYLSFVFDAIVLSIFAPLLINFTVLLVNDLHLRNQKIT</sequence>
<keyword evidence="1" id="KW-0812">Transmembrane</keyword>
<keyword evidence="1" id="KW-0472">Membrane</keyword>
<dbReference type="EMBL" id="CP000733">
    <property type="protein sequence ID" value="ABS77404.2"/>
    <property type="molecule type" value="Genomic_DNA"/>
</dbReference>
<gene>
    <name evidence="2" type="ordered locus">CBUD_1486</name>
</gene>
<organism evidence="2 3">
    <name type="scientific">Coxiella burnetii (strain Dugway 5J108-111)</name>
    <dbReference type="NCBI Taxonomy" id="434922"/>
    <lineage>
        <taxon>Bacteria</taxon>
        <taxon>Pseudomonadati</taxon>
        <taxon>Pseudomonadota</taxon>
        <taxon>Gammaproteobacteria</taxon>
        <taxon>Legionellales</taxon>
        <taxon>Coxiellaceae</taxon>
        <taxon>Coxiella</taxon>
    </lineage>
</organism>
<dbReference type="RefSeq" id="WP_011997109.1">
    <property type="nucleotide sequence ID" value="NC_009727.1"/>
</dbReference>
<feature type="transmembrane region" description="Helical" evidence="1">
    <location>
        <begin position="28"/>
        <end position="51"/>
    </location>
</feature>
<feature type="transmembrane region" description="Helical" evidence="1">
    <location>
        <begin position="57"/>
        <end position="79"/>
    </location>
</feature>
<dbReference type="Proteomes" id="UP000008555">
    <property type="component" value="Chromosome"/>
</dbReference>
<feature type="transmembrane region" description="Helical" evidence="1">
    <location>
        <begin position="225"/>
        <end position="247"/>
    </location>
</feature>
<protein>
    <submittedName>
        <fullName evidence="2">Hypothetical membrane spanning protein</fullName>
    </submittedName>
</protein>
<keyword evidence="1" id="KW-1133">Transmembrane helix</keyword>
<dbReference type="AlphaFoldDB" id="A9KCN4"/>
<feature type="transmembrane region" description="Helical" evidence="1">
    <location>
        <begin position="143"/>
        <end position="170"/>
    </location>
</feature>
<reference evidence="2 3" key="1">
    <citation type="journal article" date="2009" name="Infect. Immun.">
        <title>Comparative genomics reveal extensive transposon-mediated genomic plasticity and diversity among potential effector proteins within the genus Coxiella.</title>
        <authorList>
            <person name="Beare P.A."/>
            <person name="Unsworth N."/>
            <person name="Andoh M."/>
            <person name="Voth D.E."/>
            <person name="Omsland A."/>
            <person name="Gilk S.D."/>
            <person name="Williams K.P."/>
            <person name="Sobral B.W."/>
            <person name="Kupko J.J.III."/>
            <person name="Porcella S.F."/>
            <person name="Samuel J.E."/>
            <person name="Heinzen R.A."/>
        </authorList>
    </citation>
    <scope>NUCLEOTIDE SEQUENCE [LARGE SCALE GENOMIC DNA]</scope>
    <source>
        <strain evidence="2 3">Dugway 5J108-111</strain>
    </source>
</reference>
<dbReference type="KEGG" id="cbd:CBUD_1486"/>
<evidence type="ECO:0000313" key="3">
    <source>
        <dbReference type="Proteomes" id="UP000008555"/>
    </source>
</evidence>
<feature type="transmembrane region" description="Helical" evidence="1">
    <location>
        <begin position="191"/>
        <end position="213"/>
    </location>
</feature>
<proteinExistence type="predicted"/>
<evidence type="ECO:0000256" key="1">
    <source>
        <dbReference type="SAM" id="Phobius"/>
    </source>
</evidence>
<name>A9KCN4_COXBN</name>
<feature type="transmembrane region" description="Helical" evidence="1">
    <location>
        <begin position="99"/>
        <end position="123"/>
    </location>
</feature>
<evidence type="ECO:0000313" key="2">
    <source>
        <dbReference type="EMBL" id="ABS77404.2"/>
    </source>
</evidence>
<dbReference type="HOGENOM" id="CLU_1076529_0_0_6"/>
<accession>A9KCN4</accession>